<dbReference type="RefSeq" id="WP_296929576.1">
    <property type="nucleotide sequence ID" value="NZ_JAUSQL010000001.1"/>
</dbReference>
<protein>
    <submittedName>
        <fullName evidence="7">Signal transduction histidine kinase</fullName>
    </submittedName>
</protein>
<dbReference type="PANTHER" id="PTHR24421">
    <property type="entry name" value="NITRATE/NITRITE SENSOR PROTEIN NARX-RELATED"/>
    <property type="match status" value="1"/>
</dbReference>
<dbReference type="SUPFAM" id="SSF55874">
    <property type="entry name" value="ATPase domain of HSP90 chaperone/DNA topoisomerase II/histidine kinase"/>
    <property type="match status" value="1"/>
</dbReference>
<comment type="caution">
    <text evidence="7">The sequence shown here is derived from an EMBL/GenBank/DDBJ whole genome shotgun (WGS) entry which is preliminary data.</text>
</comment>
<dbReference type="Pfam" id="PF04024">
    <property type="entry name" value="PspC"/>
    <property type="match status" value="1"/>
</dbReference>
<feature type="transmembrane region" description="Helical" evidence="5">
    <location>
        <begin position="119"/>
        <end position="136"/>
    </location>
</feature>
<feature type="transmembrane region" description="Helical" evidence="5">
    <location>
        <begin position="93"/>
        <end position="113"/>
    </location>
</feature>
<feature type="region of interest" description="Disordered" evidence="4">
    <location>
        <begin position="366"/>
        <end position="389"/>
    </location>
</feature>
<evidence type="ECO:0000256" key="2">
    <source>
        <dbReference type="ARBA" id="ARBA00022777"/>
    </source>
</evidence>
<keyword evidence="8" id="KW-1185">Reference proteome</keyword>
<reference evidence="7 8" key="1">
    <citation type="submission" date="2023-07" db="EMBL/GenBank/DDBJ databases">
        <title>Sequencing the genomes of 1000 actinobacteria strains.</title>
        <authorList>
            <person name="Klenk H.-P."/>
        </authorList>
    </citation>
    <scope>NUCLEOTIDE SEQUENCE [LARGE SCALE GENOMIC DNA]</scope>
    <source>
        <strain evidence="7 8">DSM 19515</strain>
    </source>
</reference>
<keyword evidence="5" id="KW-1133">Transmembrane helix</keyword>
<dbReference type="InterPro" id="IPR036890">
    <property type="entry name" value="HATPase_C_sf"/>
</dbReference>
<dbReference type="InterPro" id="IPR007168">
    <property type="entry name" value="Phageshock_PspC_N"/>
</dbReference>
<evidence type="ECO:0000259" key="6">
    <source>
        <dbReference type="Pfam" id="PF04024"/>
    </source>
</evidence>
<dbReference type="GO" id="GO:0016301">
    <property type="term" value="F:kinase activity"/>
    <property type="evidence" value="ECO:0007669"/>
    <property type="project" value="UniProtKB-KW"/>
</dbReference>
<sequence length="389" mass="41671">MDADYADLRAPWARQRLPLERREPSRLAGVCQGLAGHLGGPVRAWRWAFALLSWTIVPVVVYVVLALALPRAGVDTSRRRLIKPLTPGRDSRPATSVALGAIGLVILLVVAGYFPLARWALPIALVLAGGAIAWSVQGRWSNVALAGGLVLATLGAVVVVGNVVADADIATAFATGLAALAGGGFVLYPSQMRSRVRAQEQNAQLIREETRADIAAHLHDSVLQTLALIRSRAEDADAVRLLARQQEAELRDYLYSDRRDETSVATVLTRRSRDVEATYGAQIDVVITGDTEVTARTQALIDAAGEALTNACKHGGSPISVYAELGERADVWVRDRGEGFDVDSIGEDRRGVRDSIYGRMERVGGHASVRSPLPTGGTEVHLGVGEEEE</sequence>
<dbReference type="EMBL" id="JAUSQL010000001">
    <property type="protein sequence ID" value="MDP9832324.1"/>
    <property type="molecule type" value="Genomic_DNA"/>
</dbReference>
<dbReference type="PANTHER" id="PTHR24421:SF61">
    <property type="entry name" value="OXYGEN SENSOR HISTIDINE KINASE NREB"/>
    <property type="match status" value="1"/>
</dbReference>
<keyword evidence="3" id="KW-0902">Two-component regulatory system</keyword>
<evidence type="ECO:0000256" key="5">
    <source>
        <dbReference type="SAM" id="Phobius"/>
    </source>
</evidence>
<keyword evidence="1" id="KW-0808">Transferase</keyword>
<feature type="transmembrane region" description="Helical" evidence="5">
    <location>
        <begin position="169"/>
        <end position="188"/>
    </location>
</feature>
<organism evidence="7 8">
    <name type="scientific">Trueperella abortisuis</name>
    <dbReference type="NCBI Taxonomy" id="445930"/>
    <lineage>
        <taxon>Bacteria</taxon>
        <taxon>Bacillati</taxon>
        <taxon>Actinomycetota</taxon>
        <taxon>Actinomycetes</taxon>
        <taxon>Actinomycetales</taxon>
        <taxon>Actinomycetaceae</taxon>
        <taxon>Trueperella</taxon>
    </lineage>
</organism>
<evidence type="ECO:0000256" key="1">
    <source>
        <dbReference type="ARBA" id="ARBA00022679"/>
    </source>
</evidence>
<keyword evidence="5" id="KW-0812">Transmembrane</keyword>
<evidence type="ECO:0000313" key="8">
    <source>
        <dbReference type="Proteomes" id="UP001230145"/>
    </source>
</evidence>
<name>A0ABT9PHZ5_9ACTO</name>
<keyword evidence="2 7" id="KW-0418">Kinase</keyword>
<feature type="domain" description="Phage shock protein PspC N-terminal" evidence="6">
    <location>
        <begin position="23"/>
        <end position="71"/>
    </location>
</feature>
<dbReference type="Gene3D" id="3.30.565.10">
    <property type="entry name" value="Histidine kinase-like ATPase, C-terminal domain"/>
    <property type="match status" value="1"/>
</dbReference>
<dbReference type="InterPro" id="IPR050482">
    <property type="entry name" value="Sensor_HK_TwoCompSys"/>
</dbReference>
<evidence type="ECO:0000256" key="3">
    <source>
        <dbReference type="ARBA" id="ARBA00023012"/>
    </source>
</evidence>
<evidence type="ECO:0000313" key="7">
    <source>
        <dbReference type="EMBL" id="MDP9832324.1"/>
    </source>
</evidence>
<dbReference type="Proteomes" id="UP001230145">
    <property type="component" value="Unassembled WGS sequence"/>
</dbReference>
<evidence type="ECO:0000256" key="4">
    <source>
        <dbReference type="SAM" id="MobiDB-lite"/>
    </source>
</evidence>
<keyword evidence="5" id="KW-0472">Membrane</keyword>
<gene>
    <name evidence="7" type="ORF">J2S45_001003</name>
</gene>
<feature type="transmembrane region" description="Helical" evidence="5">
    <location>
        <begin position="47"/>
        <end position="72"/>
    </location>
</feature>
<proteinExistence type="predicted"/>
<feature type="transmembrane region" description="Helical" evidence="5">
    <location>
        <begin position="143"/>
        <end position="163"/>
    </location>
</feature>
<accession>A0ABT9PHZ5</accession>